<dbReference type="GO" id="GO:0045944">
    <property type="term" value="P:positive regulation of transcription by RNA polymerase II"/>
    <property type="evidence" value="ECO:0007669"/>
    <property type="project" value="UniProtKB-ARBA"/>
</dbReference>
<keyword evidence="2" id="KW-1185">Reference proteome</keyword>
<evidence type="ECO:0008006" key="3">
    <source>
        <dbReference type="Google" id="ProtNLM"/>
    </source>
</evidence>
<name>W6YSX6_COCMI</name>
<dbReference type="GeneID" id="19124655"/>
<dbReference type="Proteomes" id="UP000054032">
    <property type="component" value="Unassembled WGS sequence"/>
</dbReference>
<protein>
    <recommendedName>
        <fullName evidence="3">MADS-box domain-containing protein</fullName>
    </recommendedName>
</protein>
<dbReference type="KEGG" id="bor:COCMIDRAFT_55728"/>
<gene>
    <name evidence="1" type="ORF">COCMIDRAFT_55728</name>
</gene>
<accession>W6YSX6</accession>
<organism evidence="1 2">
    <name type="scientific">Bipolaris oryzae ATCC 44560</name>
    <dbReference type="NCBI Taxonomy" id="930090"/>
    <lineage>
        <taxon>Eukaryota</taxon>
        <taxon>Fungi</taxon>
        <taxon>Dikarya</taxon>
        <taxon>Ascomycota</taxon>
        <taxon>Pezizomycotina</taxon>
        <taxon>Dothideomycetes</taxon>
        <taxon>Pleosporomycetidae</taxon>
        <taxon>Pleosporales</taxon>
        <taxon>Pleosporineae</taxon>
        <taxon>Pleosporaceae</taxon>
        <taxon>Bipolaris</taxon>
    </lineage>
</organism>
<feature type="non-terminal residue" evidence="1">
    <location>
        <position position="99"/>
    </location>
</feature>
<dbReference type="InterPro" id="IPR036879">
    <property type="entry name" value="TF_MADSbox_sf"/>
</dbReference>
<dbReference type="OrthoDB" id="3791716at2759"/>
<reference evidence="1 2" key="1">
    <citation type="journal article" date="2013" name="PLoS Genet.">
        <title>Comparative genome structure, secondary metabolite, and effector coding capacity across Cochliobolus pathogens.</title>
        <authorList>
            <person name="Condon B.J."/>
            <person name="Leng Y."/>
            <person name="Wu D."/>
            <person name="Bushley K.E."/>
            <person name="Ohm R.A."/>
            <person name="Otillar R."/>
            <person name="Martin J."/>
            <person name="Schackwitz W."/>
            <person name="Grimwood J."/>
            <person name="MohdZainudin N."/>
            <person name="Xue C."/>
            <person name="Wang R."/>
            <person name="Manning V.A."/>
            <person name="Dhillon B."/>
            <person name="Tu Z.J."/>
            <person name="Steffenson B.J."/>
            <person name="Salamov A."/>
            <person name="Sun H."/>
            <person name="Lowry S."/>
            <person name="LaButti K."/>
            <person name="Han J."/>
            <person name="Copeland A."/>
            <person name="Lindquist E."/>
            <person name="Barry K."/>
            <person name="Schmutz J."/>
            <person name="Baker S.E."/>
            <person name="Ciuffetti L.M."/>
            <person name="Grigoriev I.V."/>
            <person name="Zhong S."/>
            <person name="Turgeon B.G."/>
        </authorList>
    </citation>
    <scope>NUCLEOTIDE SEQUENCE [LARGE SCALE GENOMIC DNA]</scope>
    <source>
        <strain evidence="1 2">ATCC 44560</strain>
    </source>
</reference>
<dbReference type="EMBL" id="KI964147">
    <property type="protein sequence ID" value="EUC40670.1"/>
    <property type="molecule type" value="Genomic_DNA"/>
</dbReference>
<proteinExistence type="predicted"/>
<dbReference type="GO" id="GO:0046983">
    <property type="term" value="F:protein dimerization activity"/>
    <property type="evidence" value="ECO:0007669"/>
    <property type="project" value="InterPro"/>
</dbReference>
<dbReference type="AlphaFoldDB" id="W6YSX6"/>
<dbReference type="HOGENOM" id="CLU_2326280_0_0_1"/>
<sequence length="99" mass="11287">MVKPTPQNLTRTFKDRSIGICRKAAQLHSIDSSIRIAIIIEKPGQRPFVFSSEEQGFQWPILMEQYVHAQTPIVKRPSHFVFLNEGLSRGRVKVVKPSS</sequence>
<dbReference type="RefSeq" id="XP_007692812.1">
    <property type="nucleotide sequence ID" value="XM_007694622.1"/>
</dbReference>
<dbReference type="GO" id="GO:0003677">
    <property type="term" value="F:DNA binding"/>
    <property type="evidence" value="ECO:0007669"/>
    <property type="project" value="InterPro"/>
</dbReference>
<evidence type="ECO:0000313" key="1">
    <source>
        <dbReference type="EMBL" id="EUC40670.1"/>
    </source>
</evidence>
<evidence type="ECO:0000313" key="2">
    <source>
        <dbReference type="Proteomes" id="UP000054032"/>
    </source>
</evidence>
<dbReference type="SUPFAM" id="SSF55455">
    <property type="entry name" value="SRF-like"/>
    <property type="match status" value="1"/>
</dbReference>